<dbReference type="Gene3D" id="3.40.30.10">
    <property type="entry name" value="Glutaredoxin"/>
    <property type="match status" value="1"/>
</dbReference>
<dbReference type="Pfam" id="PF02798">
    <property type="entry name" value="GST_N"/>
    <property type="match status" value="1"/>
</dbReference>
<dbReference type="Proteomes" id="UP001642405">
    <property type="component" value="Unassembled WGS sequence"/>
</dbReference>
<organism evidence="4 5">
    <name type="scientific">Sporothrix curviconia</name>
    <dbReference type="NCBI Taxonomy" id="1260050"/>
    <lineage>
        <taxon>Eukaryota</taxon>
        <taxon>Fungi</taxon>
        <taxon>Dikarya</taxon>
        <taxon>Ascomycota</taxon>
        <taxon>Pezizomycotina</taxon>
        <taxon>Sordariomycetes</taxon>
        <taxon>Sordariomycetidae</taxon>
        <taxon>Ophiostomatales</taxon>
        <taxon>Ophiostomataceae</taxon>
        <taxon>Sporothrix</taxon>
    </lineage>
</organism>
<evidence type="ECO:0000313" key="4">
    <source>
        <dbReference type="EMBL" id="CAK7215152.1"/>
    </source>
</evidence>
<comment type="caution">
    <text evidence="4">The sequence shown here is derived from an EMBL/GenBank/DDBJ whole genome shotgun (WGS) entry which is preliminary data.</text>
</comment>
<dbReference type="InterPro" id="IPR004045">
    <property type="entry name" value="Glutathione_S-Trfase_N"/>
</dbReference>
<dbReference type="SFLD" id="SFLDG00358">
    <property type="entry name" value="Main_(cytGST)"/>
    <property type="match status" value="1"/>
</dbReference>
<reference evidence="4 5" key="1">
    <citation type="submission" date="2024-01" db="EMBL/GenBank/DDBJ databases">
        <authorList>
            <person name="Allen C."/>
            <person name="Tagirdzhanova G."/>
        </authorList>
    </citation>
    <scope>NUCLEOTIDE SEQUENCE [LARGE SCALE GENOMIC DNA]</scope>
</reference>
<evidence type="ECO:0000259" key="3">
    <source>
        <dbReference type="PROSITE" id="PS50405"/>
    </source>
</evidence>
<evidence type="ECO:0000259" key="2">
    <source>
        <dbReference type="PROSITE" id="PS50404"/>
    </source>
</evidence>
<feature type="domain" description="GST C-terminal" evidence="3">
    <location>
        <begin position="106"/>
        <end position="237"/>
    </location>
</feature>
<dbReference type="PROSITE" id="PS50404">
    <property type="entry name" value="GST_NTER"/>
    <property type="match status" value="1"/>
</dbReference>
<dbReference type="CDD" id="cd03057">
    <property type="entry name" value="GST_N_Beta"/>
    <property type="match status" value="1"/>
</dbReference>
<comment type="similarity">
    <text evidence="1">Belongs to the GST superfamily.</text>
</comment>
<evidence type="ECO:0008006" key="6">
    <source>
        <dbReference type="Google" id="ProtNLM"/>
    </source>
</evidence>
<feature type="domain" description="GST N-terminal" evidence="2">
    <location>
        <begin position="13"/>
        <end position="101"/>
    </location>
</feature>
<dbReference type="PANTHER" id="PTHR44051:SF8">
    <property type="entry name" value="GLUTATHIONE S-TRANSFERASE GSTA"/>
    <property type="match status" value="1"/>
</dbReference>
<proteinExistence type="inferred from homology"/>
<dbReference type="InterPro" id="IPR040079">
    <property type="entry name" value="Glutathione_S-Trfase"/>
</dbReference>
<dbReference type="Gene3D" id="1.20.1050.10">
    <property type="match status" value="1"/>
</dbReference>
<gene>
    <name evidence="4" type="ORF">SCUCBS95973_002382</name>
</gene>
<dbReference type="SUPFAM" id="SSF52833">
    <property type="entry name" value="Thioredoxin-like"/>
    <property type="match status" value="1"/>
</dbReference>
<dbReference type="InterPro" id="IPR036282">
    <property type="entry name" value="Glutathione-S-Trfase_C_sf"/>
</dbReference>
<dbReference type="InterPro" id="IPR010987">
    <property type="entry name" value="Glutathione-S-Trfase_C-like"/>
</dbReference>
<dbReference type="PANTHER" id="PTHR44051">
    <property type="entry name" value="GLUTATHIONE S-TRANSFERASE-RELATED"/>
    <property type="match status" value="1"/>
</dbReference>
<evidence type="ECO:0000313" key="5">
    <source>
        <dbReference type="Proteomes" id="UP001642405"/>
    </source>
</evidence>
<sequence>MSNRKETKRSKMAPDLTLYHSERACSLVVLCLLGDLDLPFKVVQMRMGPNGIESVDGTLDRAKYLQIHPMANVPALVVDGQAITETPAILSYIASLVPDKHLLGNTPLEQAWALSWMEWLAGSLHGRGFRSVFRPGRLTDDESAHAAIRTKGQAFVKECYVMIDERLAKSSFFPVSNHETVVDFYLIVFYIWGRDIGIDMATEYPAYARLFARMSEKEVVRNVDLTLKPGMVYVPEE</sequence>
<name>A0ABP0B6K2_9PEZI</name>
<protein>
    <recommendedName>
        <fullName evidence="6">Glutathione S-transferase</fullName>
    </recommendedName>
</protein>
<dbReference type="InterPro" id="IPR036249">
    <property type="entry name" value="Thioredoxin-like_sf"/>
</dbReference>
<accession>A0ABP0B6K2</accession>
<evidence type="ECO:0000256" key="1">
    <source>
        <dbReference type="ARBA" id="ARBA00007409"/>
    </source>
</evidence>
<dbReference type="EMBL" id="CAWUHB010000009">
    <property type="protein sequence ID" value="CAK7215152.1"/>
    <property type="molecule type" value="Genomic_DNA"/>
</dbReference>
<dbReference type="PROSITE" id="PS50405">
    <property type="entry name" value="GST_CTER"/>
    <property type="match status" value="1"/>
</dbReference>
<dbReference type="SFLD" id="SFLDS00019">
    <property type="entry name" value="Glutathione_Transferase_(cytos"/>
    <property type="match status" value="1"/>
</dbReference>
<dbReference type="SUPFAM" id="SSF47616">
    <property type="entry name" value="GST C-terminal domain-like"/>
    <property type="match status" value="1"/>
</dbReference>
<keyword evidence="5" id="KW-1185">Reference proteome</keyword>